<evidence type="ECO:0000256" key="26">
    <source>
        <dbReference type="ARBA" id="ARBA00022741"/>
    </source>
</evidence>
<dbReference type="Pfam" id="PF01006">
    <property type="entry name" value="HCV_NS4a"/>
    <property type="match status" value="1"/>
</dbReference>
<dbReference type="PROSITE" id="PS51822">
    <property type="entry name" value="HV_PV_NS3_PRO"/>
    <property type="match status" value="1"/>
</dbReference>
<evidence type="ECO:0000256" key="8">
    <source>
        <dbReference type="ARBA" id="ARBA00004407"/>
    </source>
</evidence>
<evidence type="ECO:0000256" key="24">
    <source>
        <dbReference type="ARBA" id="ARBA00022695"/>
    </source>
</evidence>
<feature type="transmembrane region" description="Helical" evidence="62">
    <location>
        <begin position="1846"/>
        <end position="1870"/>
    </location>
</feature>
<feature type="domain" description="Helicase ATP-binding" evidence="64">
    <location>
        <begin position="1149"/>
        <end position="1305"/>
    </location>
</feature>
<evidence type="ECO:0000256" key="47">
    <source>
        <dbReference type="ARBA" id="ARBA00023139"/>
    </source>
</evidence>
<dbReference type="InterPro" id="IPR001490">
    <property type="entry name" value="HCV_NS4b"/>
</dbReference>
<keyword evidence="53" id="KW-0511">Multifunctional enzyme</keyword>
<protein>
    <recommendedName>
        <fullName evidence="9">Genome polyprotein</fullName>
    </recommendedName>
</protein>
<evidence type="ECO:0000256" key="27">
    <source>
        <dbReference type="ARBA" id="ARBA00022801"/>
    </source>
</evidence>
<evidence type="ECO:0000256" key="53">
    <source>
        <dbReference type="ARBA" id="ARBA00023268"/>
    </source>
</evidence>
<keyword evidence="28" id="KW-1161">Viral attachment to host cell</keyword>
<evidence type="ECO:0000256" key="33">
    <source>
        <dbReference type="ARBA" id="ARBA00022833"/>
    </source>
</evidence>
<evidence type="ECO:0000256" key="14">
    <source>
        <dbReference type="ARBA" id="ARBA00022510"/>
    </source>
</evidence>
<evidence type="ECO:0000256" key="4">
    <source>
        <dbReference type="ARBA" id="ARBA00004147"/>
    </source>
</evidence>
<evidence type="ECO:0000256" key="22">
    <source>
        <dbReference type="ARBA" id="ARBA00022679"/>
    </source>
</evidence>
<dbReference type="GO" id="GO:0044167">
    <property type="term" value="C:host cell endoplasmic reticulum membrane"/>
    <property type="evidence" value="ECO:0007669"/>
    <property type="project" value="UniProtKB-SubCell"/>
</dbReference>
<dbReference type="Pfam" id="PF08301">
    <property type="entry name" value="HCV_NS5a_1b"/>
    <property type="match status" value="1"/>
</dbReference>
<evidence type="ECO:0000259" key="63">
    <source>
        <dbReference type="PROSITE" id="PS50507"/>
    </source>
</evidence>
<evidence type="ECO:0000256" key="44">
    <source>
        <dbReference type="ARBA" id="ARBA00023050"/>
    </source>
</evidence>
<keyword evidence="25" id="KW-0479">Metal-binding</keyword>
<evidence type="ECO:0000256" key="58">
    <source>
        <dbReference type="ARBA" id="ARBA00046032"/>
    </source>
</evidence>
<dbReference type="Gene3D" id="3.30.70.270">
    <property type="match status" value="2"/>
</dbReference>
<keyword evidence="40" id="KW-1097">Inhibition of host MAVS by virus</keyword>
<keyword evidence="43" id="KW-1182">Viral ion channel</keyword>
<dbReference type="InterPro" id="IPR000745">
    <property type="entry name" value="HCV_NS4a"/>
</dbReference>
<dbReference type="GO" id="GO:0003968">
    <property type="term" value="F:RNA-directed RNA polymerase activity"/>
    <property type="evidence" value="ECO:0007669"/>
    <property type="project" value="UniProtKB-KW"/>
</dbReference>
<evidence type="ECO:0000256" key="28">
    <source>
        <dbReference type="ARBA" id="ARBA00022804"/>
    </source>
</evidence>
<evidence type="ECO:0000256" key="45">
    <source>
        <dbReference type="ARBA" id="ARBA00023065"/>
    </source>
</evidence>
<dbReference type="Proteomes" id="UP000168624">
    <property type="component" value="Segment"/>
</dbReference>
<keyword evidence="11" id="KW-1113">Inhibition of host RLR pathway by virus</keyword>
<dbReference type="Pfam" id="PF12786">
    <property type="entry name" value="GBV-C_env"/>
    <property type="match status" value="1"/>
</dbReference>
<keyword evidence="14" id="KW-1170">Fusion of virus membrane with host endosomal membrane</keyword>
<dbReference type="InterPro" id="IPR013192">
    <property type="entry name" value="HCV_NS5A_1a"/>
</dbReference>
<accession>Q96898</accession>
<dbReference type="GO" id="GO:0039654">
    <property type="term" value="P:fusion of virus membrane with host endosome membrane"/>
    <property type="evidence" value="ECO:0007669"/>
    <property type="project" value="UniProtKB-KW"/>
</dbReference>
<evidence type="ECO:0000256" key="34">
    <source>
        <dbReference type="ARBA" id="ARBA00022840"/>
    </source>
</evidence>
<evidence type="ECO:0000313" key="68">
    <source>
        <dbReference type="Proteomes" id="UP000168624"/>
    </source>
</evidence>
<dbReference type="InterPro" id="IPR009003">
    <property type="entry name" value="Peptidase_S1_PA"/>
</dbReference>
<evidence type="ECO:0000256" key="21">
    <source>
        <dbReference type="ARBA" id="ARBA00022670"/>
    </source>
</evidence>
<keyword evidence="18" id="KW-0945">Host-virus interaction</keyword>
<evidence type="ECO:0000256" key="7">
    <source>
        <dbReference type="ARBA" id="ARBA00004291"/>
    </source>
</evidence>
<keyword evidence="35" id="KW-0460">Magnesium</keyword>
<dbReference type="Gene3D" id="2.40.10.120">
    <property type="match status" value="1"/>
</dbReference>
<evidence type="ECO:0000256" key="50">
    <source>
        <dbReference type="ARBA" id="ARBA00023184"/>
    </source>
</evidence>
<feature type="transmembrane region" description="Helical" evidence="62">
    <location>
        <begin position="544"/>
        <end position="563"/>
    </location>
</feature>
<keyword evidence="45" id="KW-0406">Ion transport</keyword>
<dbReference type="Pfam" id="PF07652">
    <property type="entry name" value="Flavi_DEAD"/>
    <property type="match status" value="1"/>
</dbReference>
<evidence type="ECO:0000256" key="9">
    <source>
        <dbReference type="ARBA" id="ARBA00020107"/>
    </source>
</evidence>
<dbReference type="EMBL" id="U22303">
    <property type="protein sequence ID" value="AAC55983.1"/>
    <property type="molecule type" value="Genomic_RNA"/>
</dbReference>
<evidence type="ECO:0000259" key="65">
    <source>
        <dbReference type="PROSITE" id="PS51693"/>
    </source>
</evidence>
<dbReference type="InterPro" id="IPR011492">
    <property type="entry name" value="Flavi_DEAD"/>
</dbReference>
<evidence type="ECO:0000256" key="30">
    <source>
        <dbReference type="ARBA" id="ARBA00022807"/>
    </source>
</evidence>
<keyword evidence="41 62" id="KW-1133">Transmembrane helix</keyword>
<dbReference type="Pfam" id="PF02907">
    <property type="entry name" value="Peptidase_S29"/>
    <property type="match status" value="1"/>
</dbReference>
<keyword evidence="13" id="KW-1168">Fusion of virus membrane with host membrane</keyword>
<dbReference type="GO" id="GO:0019087">
    <property type="term" value="P:symbiont-mediated transformation of host cell"/>
    <property type="evidence" value="ECO:0007669"/>
    <property type="project" value="InterPro"/>
</dbReference>
<evidence type="ECO:0000256" key="62">
    <source>
        <dbReference type="SAM" id="Phobius"/>
    </source>
</evidence>
<keyword evidence="15" id="KW-0597">Phosphoprotein</keyword>
<dbReference type="InterPro" id="IPR027417">
    <property type="entry name" value="P-loop_NTPase"/>
</dbReference>
<keyword evidence="56" id="KW-1160">Virus entry into host cell</keyword>
<evidence type="ECO:0000256" key="39">
    <source>
        <dbReference type="ARBA" id="ARBA00022953"/>
    </source>
</evidence>
<evidence type="ECO:0000256" key="17">
    <source>
        <dbReference type="ARBA" id="ARBA00022562"/>
    </source>
</evidence>
<dbReference type="GeneID" id="80511042"/>
<evidence type="ECO:0000256" key="3">
    <source>
        <dbReference type="ARBA" id="ARBA00001947"/>
    </source>
</evidence>
<comment type="cofactor">
    <cofactor evidence="3">
        <name>Zn(2+)</name>
        <dbReference type="ChEBI" id="CHEBI:29105"/>
    </cofactor>
</comment>
<evidence type="ECO:0000256" key="32">
    <source>
        <dbReference type="ARBA" id="ARBA00022830"/>
    </source>
</evidence>
<keyword evidence="23 62" id="KW-0812">Transmembrane</keyword>
<evidence type="ECO:0000256" key="2">
    <source>
        <dbReference type="ARBA" id="ARBA00001946"/>
    </source>
</evidence>
<evidence type="ECO:0000256" key="15">
    <source>
        <dbReference type="ARBA" id="ARBA00022553"/>
    </source>
</evidence>
<dbReference type="InterPro" id="IPR043504">
    <property type="entry name" value="Peptidase_S1_PA_chymotrypsin"/>
</dbReference>
<keyword evidence="16" id="KW-0167">Capsid protein</keyword>
<organism evidence="67 68">
    <name type="scientific">Pegivirus platyrrhini</name>
    <dbReference type="NCBI Taxonomy" id="3052610"/>
    <lineage>
        <taxon>Viruses</taxon>
        <taxon>Riboviria</taxon>
        <taxon>Orthornavirae</taxon>
        <taxon>Kitrinoviricota</taxon>
        <taxon>Flasuviricetes</taxon>
        <taxon>Amarillovirales</taxon>
        <taxon>Flaviviridae</taxon>
        <taxon>Pegivirus</taxon>
    </lineage>
</organism>
<keyword evidence="33" id="KW-0862">Zinc</keyword>
<keyword evidence="38" id="KW-0694">RNA-binding</keyword>
<comment type="function">
    <text evidence="59">Cysteine protease required for the proteolytic auto-cleavage between the non-structural proteins NS2 and NS3. The N-terminus of NS3 is required for the function of NS2 protease (active region NS2-3). Promotes the initiation of viral particle assembly by mediating the interaction between structural and non-structural proteins.</text>
</comment>
<keyword evidence="10" id="KW-0813">Transport</keyword>
<dbReference type="GO" id="GO:0034220">
    <property type="term" value="P:monoatomic ion transmembrane transport"/>
    <property type="evidence" value="ECO:0007669"/>
    <property type="project" value="UniProtKB-KW"/>
</dbReference>
<evidence type="ECO:0000256" key="10">
    <source>
        <dbReference type="ARBA" id="ARBA00022448"/>
    </source>
</evidence>
<evidence type="ECO:0000259" key="66">
    <source>
        <dbReference type="PROSITE" id="PS51822"/>
    </source>
</evidence>
<dbReference type="GO" id="GO:0039502">
    <property type="term" value="P:symbiont-mediated suppression of host type I interferon-mediated signaling pathway"/>
    <property type="evidence" value="ECO:0007669"/>
    <property type="project" value="UniProtKB-KW"/>
</dbReference>
<dbReference type="GO" id="GO:0008270">
    <property type="term" value="F:zinc ion binding"/>
    <property type="evidence" value="ECO:0007669"/>
    <property type="project" value="InterPro"/>
</dbReference>
<dbReference type="Pfam" id="PF01538">
    <property type="entry name" value="HCV_NS2"/>
    <property type="match status" value="1"/>
</dbReference>
<dbReference type="Pfam" id="PF01001">
    <property type="entry name" value="HCV_NS4b"/>
    <property type="match status" value="1"/>
</dbReference>
<evidence type="ECO:0000256" key="55">
    <source>
        <dbReference type="ARBA" id="ARBA00023288"/>
    </source>
</evidence>
<dbReference type="GO" id="GO:0006508">
    <property type="term" value="P:proteolysis"/>
    <property type="evidence" value="ECO:0007669"/>
    <property type="project" value="UniProtKB-KW"/>
</dbReference>
<reference evidence="67 68" key="1">
    <citation type="journal article" date="1995" name="Proc. Natl. Acad. Sci. U.S.A.">
        <title>Identification of two flavivirus-like genomes in the GB hepatitis agent.</title>
        <authorList>
            <person name="Simons J.N."/>
            <person name="Pilot-Matias T.J."/>
            <person name="Leary T.P."/>
            <person name="Dawson G.J."/>
            <person name="Desai S.M."/>
            <person name="Schlauder G.G."/>
            <person name="Muerhoff A.S."/>
            <person name="Erker J.C."/>
            <person name="Buijk S.L."/>
            <person name="Chalmers M.L."/>
            <person name="van Sant C.L."/>
            <person name="Mushahwar I.K."/>
        </authorList>
    </citation>
    <scope>NUCLEOTIDE SEQUENCE [LARGE SCALE GENOMIC DNA]</scope>
</reference>
<dbReference type="InterPro" id="IPR013193">
    <property type="entry name" value="HCV_NS5a_1B_dom"/>
</dbReference>
<dbReference type="GO" id="GO:0039694">
    <property type="term" value="P:viral RNA genome replication"/>
    <property type="evidence" value="ECO:0007669"/>
    <property type="project" value="InterPro"/>
</dbReference>
<evidence type="ECO:0000256" key="31">
    <source>
        <dbReference type="ARBA" id="ARBA00022825"/>
    </source>
</evidence>
<evidence type="ECO:0000256" key="46">
    <source>
        <dbReference type="ARBA" id="ARBA00023136"/>
    </source>
</evidence>
<dbReference type="GO" id="GO:0046718">
    <property type="term" value="P:symbiont entry into host cell"/>
    <property type="evidence" value="ECO:0007669"/>
    <property type="project" value="UniProtKB-KW"/>
</dbReference>
<feature type="domain" description="Peptidase C18" evidence="65">
    <location>
        <begin position="838"/>
        <end position="963"/>
    </location>
</feature>
<evidence type="ECO:0000256" key="13">
    <source>
        <dbReference type="ARBA" id="ARBA00022506"/>
    </source>
</evidence>
<evidence type="ECO:0000256" key="40">
    <source>
        <dbReference type="ARBA" id="ARBA00022986"/>
    </source>
</evidence>
<comment type="subcellular location">
    <subcellularLocation>
        <location evidence="8">Host cytoplasm</location>
        <location evidence="8">Host perinuclear region</location>
    </subcellularLocation>
    <subcellularLocation>
        <location evidence="5">Host endoplasmic reticulum membrane</location>
        <topology evidence="5">Multi-pass membrane protein</topology>
    </subcellularLocation>
    <subcellularLocation>
        <location evidence="7">Host endoplasmic reticulum membrane</location>
        <topology evidence="7">Peripheral membrane protein</topology>
    </subcellularLocation>
    <subcellularLocation>
        <location evidence="4">Host nucleus</location>
    </subcellularLocation>
    <subcellularLocation>
        <location evidence="6">Virion membrane</location>
    </subcellularLocation>
</comment>
<evidence type="ECO:0000256" key="57">
    <source>
        <dbReference type="ARBA" id="ARBA00023303"/>
    </source>
</evidence>
<evidence type="ECO:0000256" key="35">
    <source>
        <dbReference type="ARBA" id="ARBA00022842"/>
    </source>
</evidence>
<feature type="transmembrane region" description="Helical" evidence="62">
    <location>
        <begin position="808"/>
        <end position="829"/>
    </location>
</feature>
<sequence length="2954" mass="318837">MAWLWLLVCFPLAGGVLFNSRHQCFNGDHYVLSNCCSRDEVYFCFGDGCLVAYGCTVCTQSCWKLYRPGVATRPGSEPGELLGRFGSVIGPVSASAYTAGVLGLGEPYSLAFLGTFLTSRLSRIPNVTCVKACDLEFTYPGLSIDFDWAFTKILQLPAKLWRGLTAAPVLSLLVILMLVLEQRLLIAFLLLLVVGEAQRGMFDNCVCGYWGGKRPPSVTPLYRGNGTVVCDCDFGKMHWAPPLCSGLVWRDGHRRGTVRDLPPVCPREVLGTVTVMCQWGSAYWIWRFGDWVALYDELPRSALCTFFSGHGPQPKDLSVLNPSGAPCASCVVDQRPLKCGSCVRDCWETGGPGFDECGVGTRMTKHLEAVLVDGGVESKVTTPKGERPKYIGQHGVGTYYGAVRSLNISYLVTEVGGYWHALKCPCDFVPRVLPERIPGRPVNACLAGKSPHPFASWAPGGFYAPVFTKCNWPKTSGVDVCPGFAFDFPGDHNGFIHVKGNRQQVYSGQRRSSPAWLLTDMVLALLVVMKLAEARVVPLFMLAMWWWLNGASAATIVIIHPTVTKSTESVPLWTPPTVPTPSCPNSTTGVADSTYNAGCYMVAGLAAGAQAVWGAANDGAQAVVGGIWPAWLKLRSFAAGLAWLSNVGAYLPVVEAALAPELVCTPVVGWAAQEWWFTGCLGVMCVVAYLNVLGSVRAAVLVAMHFARGALPLVLVVAAGVTRERHSVLGLEVCFDLDGGDWPDASWSWGLAGVVSWALLVGGLMTHGGRSARLTWYARWAVNYQRVRRWVNNSPVGAFGRWRRAWKAWLVVAWFFPQTVATVSVIFILCLSSLDVIDFILEVLLVNSPNLARLARVLDSLALAEERLACSWLVGVLRKRGVLLYEHAGHTSRRGAARLREWGFALEPVSITKEDCAIVRDSARVLGCGQLVHGKPVVARRGDEVLIGCVNSRFDLPPGFVPTAPVVLHQAGKGFFGVVKTSMTGKDPSEHHGNVVVLGTSTTRSMGCCVNGVVYTTYHGTNARPMAGPFGPVNARWWSASDDVTVYPLPNGASCLQACKCQPTGVWVIRNDGALCHGTLGKVVDLDMPAELSDFRGSSGSPILCDEGHAVGMLISVLHRGSRVSSVRYTKPWETLPREIEARSEAPPVPGTTGYREAPLFLPTGAGKSTRVPNEYVKAGHKVLVLNPSIATVRAMGPYMEKLTGKHPSVYCGHDTTAYSRTTDSSLTYCTYGRFMANPRKYLRGNDVVICDELHVTDPTSILGMGRARLLARECGVRLLLFATATPPVSPMAKHESIHEEMLGSEGEVPFYCQFLPLSRYATGRHLLFCHSKVECTRLSSALASFGVNTVVYFRGKETDIPTGDVCVCATDALSTGYTGNFDTVTDCGLMVEEVVEVTLDPTITIGVKTVPAPAELRAQRRGRCGRGKAGTYYQALMSSAPAGTVRSGALWAAVEAGVSWYGLEPDAIGDLLRAYDSCPYTAAISASIGEAIAFFTGLVPMRNYPQVVWAKQKGHNWPLLVGVQRHMCEDAGCGPPANGPEWSGIRGKGPVPLLCRWGGDLPESVAPHHWVDDLQARLGVAEGYTPCIAGPVLLVGLAMAGGAILAHWTGSLVVVTSWVVNGNGNPLIQSASRGVATSGPYPVPPDGGERYPSDIKPITEAVTTLETACGWGPAAASLAYVKACETGTMLADKASAAWQAWAANNFVPPPASHSTSLLQSLDAAFTSAWDSVFTHGRSLLVGFTAAYGARRNPPLGVGASFLLGMSSSHLTHVRLAAALLLGVGGTVLGTPATGLAMAGAYFAGGSVTANWLSIIVALIGGWEGAVNAASLTFDLLAGKLQASDAWCLVSCLASPGASVAGVALGLLLWSVKKGVGQDWVNRLLTMMPRSSVMPDDFFLKDEFVTKVSTVLRKLSLSRWIMTLVDKREMEMETPASQIVWDLLDWCIRLGRFLYNKLMFALPRLRLPLIGCSTGWGGPWEGNGHLETRCTCGCVITGDIHDGILHDLHYTSLLCRHYYKRTVPVGVMGNAEGAVPLVPTGGGIRTYQIGTSDWFEAVVVHGTITVHATSCYELKAADVRRAVRAGPTYVGGVPCSWSAPCTAPALVYRLGQGIKIDGARRLLPCDLAQGARHPPVSGSVAGSGWTDEDERDLVETKAAAIEAIGAALHLPSPEAAQAALEALEEAAVSLLPHVPVIMGDDCSCRDEAFQGHFIPEPNVTEVPIEPTVGDVEALKLRAADLTARLQDLEAMALARAESIEDARAASMPSLTEVDSMPSLESSPCSSFEQISLTESDPETVVEAGLPLEFVNSNTGPSPARRIVRIRQACCCDRSTMKAMPLSFTVGECLFVTRYDPDGHQLFDERGPIEVSTPICEVIGDIRLQCDQIEETPTSYSYIWSGAPLGTGRSVPQPMTRPIGTHLTCDTTKVYVTDPDRAAERAEKVTIWRGDRKYDKHYEAVVEAVLKKAAATKSHGWTYSQAIAKVRRRAAAGYGSKVTASTLATGWPHVEEMLDKIARGQEVPFTFVTKREVFFSKTTRKPPRFIVFPPLDFRIAEKMILGDPGIVAKSILGDAYLFQYTPNQRVKALVKAWEGKLHPAAITVDATCFDSSIDEHDMQVEASVFAAASDNPSMVHALCKYYSGGPMVSPDGVPLGYRQCRSSGVLTTSSANSITCYIKVSAACRRVGIKAPSFFIAGDDCLIIYENDGTDPCPALKAALANYGYRCEPTKHASLDTAECCSAYLAECVAGGAKRWWLSTDMRKPLARASSEYSDPIGSALGTILMYPRHPIVRYVLIPHVLIMAYRSGSTPDELVMCQVQGNHYSFPLRLLPRVLVSLHGPWCLQVTTDSTKTRMEAGSALRDLGMKSLAWHRRRAGNVRTRLLRGGKEWGHLARALLWHPGLKEHPPPINSLPGFQLATPYEHHEEVLISIKSRPPWIRWILGACLSLLAALL</sequence>
<dbReference type="Pfam" id="PF01506">
    <property type="entry name" value="HCV_NS5a"/>
    <property type="match status" value="1"/>
</dbReference>
<keyword evidence="44" id="KW-1072">Activation of host autophagy by virus</keyword>
<dbReference type="SUPFAM" id="SSF52540">
    <property type="entry name" value="P-loop containing nucleoside triphosphate hydrolases"/>
    <property type="match status" value="2"/>
</dbReference>
<feature type="domain" description="Peptidase S29" evidence="66">
    <location>
        <begin position="963"/>
        <end position="1143"/>
    </location>
</feature>
<evidence type="ECO:0000256" key="60">
    <source>
        <dbReference type="ARBA" id="ARBA00047631"/>
    </source>
</evidence>
<keyword evidence="29" id="KW-0347">Helicase</keyword>
<keyword evidence="42" id="KW-0805">Transcription regulation</keyword>
<dbReference type="GO" id="GO:0044220">
    <property type="term" value="C:host cell perinuclear region of cytoplasm"/>
    <property type="evidence" value="ECO:0007669"/>
    <property type="project" value="UniProtKB-SubCell"/>
</dbReference>
<dbReference type="GO" id="GO:0039520">
    <property type="term" value="P:symbiont-mediated activation of host autophagy"/>
    <property type="evidence" value="ECO:0007669"/>
    <property type="project" value="UniProtKB-KW"/>
</dbReference>
<evidence type="ECO:0000256" key="25">
    <source>
        <dbReference type="ARBA" id="ARBA00022723"/>
    </source>
</evidence>
<dbReference type="GO" id="GO:0015267">
    <property type="term" value="F:channel activity"/>
    <property type="evidence" value="ECO:0007669"/>
    <property type="project" value="UniProtKB-KW"/>
</dbReference>
<dbReference type="SUPFAM" id="SSF56672">
    <property type="entry name" value="DNA/RNA polymerases"/>
    <property type="match status" value="1"/>
</dbReference>
<dbReference type="GO" id="GO:0017111">
    <property type="term" value="F:ribonucleoside triphosphate phosphatase activity"/>
    <property type="evidence" value="ECO:0007669"/>
    <property type="project" value="UniProtKB-EC"/>
</dbReference>
<dbReference type="GO" id="GO:0019028">
    <property type="term" value="C:viral capsid"/>
    <property type="evidence" value="ECO:0007669"/>
    <property type="project" value="UniProtKB-KW"/>
</dbReference>
<keyword evidence="12" id="KW-0696">RNA-directed RNA polymerase</keyword>
<dbReference type="GO" id="GO:0004197">
    <property type="term" value="F:cysteine-type endopeptidase activity"/>
    <property type="evidence" value="ECO:0007669"/>
    <property type="project" value="InterPro"/>
</dbReference>
<keyword evidence="37" id="KW-1043">Host membrane</keyword>
<dbReference type="Gene3D" id="2.40.10.10">
    <property type="entry name" value="Trypsin-like serine proteases"/>
    <property type="match status" value="1"/>
</dbReference>
<evidence type="ECO:0000256" key="56">
    <source>
        <dbReference type="ARBA" id="ARBA00023296"/>
    </source>
</evidence>
<feature type="transmembrane region" description="Helical" evidence="62">
    <location>
        <begin position="747"/>
        <end position="766"/>
    </location>
</feature>
<evidence type="ECO:0000256" key="43">
    <source>
        <dbReference type="ARBA" id="ARBA00023039"/>
    </source>
</evidence>
<dbReference type="PROSITE" id="PS51693">
    <property type="entry name" value="HCV_NS2_PRO"/>
    <property type="match status" value="1"/>
</dbReference>
<dbReference type="GO" id="GO:0004252">
    <property type="term" value="F:serine-type endopeptidase activity"/>
    <property type="evidence" value="ECO:0007669"/>
    <property type="project" value="InterPro"/>
</dbReference>
<dbReference type="InterPro" id="IPR002166">
    <property type="entry name" value="RNA_pol_HCV"/>
</dbReference>
<evidence type="ECO:0000256" key="51">
    <source>
        <dbReference type="ARBA" id="ARBA00023200"/>
    </source>
</evidence>
<keyword evidence="20" id="KW-1090">Inhibition of host innate immune response by virus</keyword>
<evidence type="ECO:0000256" key="1">
    <source>
        <dbReference type="ARBA" id="ARBA00001117"/>
    </source>
</evidence>
<evidence type="ECO:0000256" key="5">
    <source>
        <dbReference type="ARBA" id="ARBA00004153"/>
    </source>
</evidence>
<feature type="transmembrane region" description="Helical" evidence="62">
    <location>
        <begin position="675"/>
        <end position="693"/>
    </location>
</feature>
<dbReference type="GO" id="GO:0042025">
    <property type="term" value="C:host cell nucleus"/>
    <property type="evidence" value="ECO:0007669"/>
    <property type="project" value="UniProtKB-SubCell"/>
</dbReference>
<keyword evidence="31" id="KW-0720">Serine protease</keyword>
<keyword evidence="34" id="KW-0067">ATP-binding</keyword>
<evidence type="ECO:0000256" key="12">
    <source>
        <dbReference type="ARBA" id="ARBA00022484"/>
    </source>
</evidence>
<dbReference type="GO" id="GO:0003724">
    <property type="term" value="F:RNA helicase activity"/>
    <property type="evidence" value="ECO:0007669"/>
    <property type="project" value="UniProtKB-EC"/>
</dbReference>
<proteinExistence type="predicted"/>
<dbReference type="InterPro" id="IPR043128">
    <property type="entry name" value="Rev_trsase/Diguanyl_cyclase"/>
</dbReference>
<evidence type="ECO:0000256" key="19">
    <source>
        <dbReference type="ARBA" id="ARBA00022595"/>
    </source>
</evidence>
<feature type="transmembrane region" description="Helical" evidence="62">
    <location>
        <begin position="700"/>
        <end position="721"/>
    </location>
</feature>
<comment type="catalytic activity">
    <reaction evidence="61">
        <text>ATP + H2O = ADP + phosphate + H(+)</text>
        <dbReference type="Rhea" id="RHEA:13065"/>
        <dbReference type="ChEBI" id="CHEBI:15377"/>
        <dbReference type="ChEBI" id="CHEBI:15378"/>
        <dbReference type="ChEBI" id="CHEBI:30616"/>
        <dbReference type="ChEBI" id="CHEBI:43474"/>
        <dbReference type="ChEBI" id="CHEBI:456216"/>
        <dbReference type="EC" id="3.6.4.13"/>
    </reaction>
</comment>
<keyword evidence="54" id="KW-0899">Viral immunoevasion</keyword>
<dbReference type="InterPro" id="IPR007094">
    <property type="entry name" value="RNA-dir_pol_PSvirus"/>
</dbReference>
<keyword evidence="49" id="KW-0325">Glycoprotein</keyword>
<feature type="transmembrane region" description="Helical" evidence="62">
    <location>
        <begin position="1593"/>
        <end position="1621"/>
    </location>
</feature>
<keyword evidence="39" id="KW-0693">Viral RNA replication</keyword>
<evidence type="ECO:0000256" key="36">
    <source>
        <dbReference type="ARBA" id="ARBA00022844"/>
    </source>
</evidence>
<evidence type="ECO:0000256" key="20">
    <source>
        <dbReference type="ARBA" id="ARBA00022632"/>
    </source>
</evidence>
<feature type="domain" description="RdRp catalytic" evidence="63">
    <location>
        <begin position="2598"/>
        <end position="2712"/>
    </location>
</feature>
<feature type="transmembrane region" description="Helical" evidence="62">
    <location>
        <begin position="169"/>
        <end position="194"/>
    </location>
</feature>
<feature type="transmembrane region" description="Helical" evidence="62">
    <location>
        <begin position="641"/>
        <end position="663"/>
    </location>
</feature>
<dbReference type="PROSITE" id="PS50507">
    <property type="entry name" value="RDRP_SSRNA_POS"/>
    <property type="match status" value="1"/>
</dbReference>
<keyword evidence="55" id="KW-0449">Lipoprotein</keyword>
<dbReference type="InterPro" id="IPR004109">
    <property type="entry name" value="HepC_NS3_protease"/>
</dbReference>
<evidence type="ECO:0000313" key="67">
    <source>
        <dbReference type="EMBL" id="AAC55983.1"/>
    </source>
</evidence>
<evidence type="ECO:0000256" key="18">
    <source>
        <dbReference type="ARBA" id="ARBA00022581"/>
    </source>
</evidence>
<dbReference type="InterPro" id="IPR043502">
    <property type="entry name" value="DNA/RNA_pol_sf"/>
</dbReference>
<evidence type="ECO:0000256" key="61">
    <source>
        <dbReference type="ARBA" id="ARBA00047984"/>
    </source>
</evidence>
<reference evidence="67 68" key="2">
    <citation type="journal article" date="1996" name="J. Virol.">
        <title>Translation initiation in GB viruses A and C: evidence for internal ribosome entry and implications for genome organization.</title>
        <authorList>
            <person name="Simons J.N."/>
        </authorList>
    </citation>
    <scope>NUCLEOTIDE SEQUENCE [LARGE SCALE GENOMIC DNA]</scope>
</reference>
<dbReference type="KEGG" id="vg:80511042"/>
<keyword evidence="26" id="KW-0547">Nucleotide-binding</keyword>
<keyword evidence="68" id="KW-1185">Reference proteome</keyword>
<evidence type="ECO:0000256" key="54">
    <source>
        <dbReference type="ARBA" id="ARBA00023280"/>
    </source>
</evidence>
<comment type="function">
    <text evidence="58">RNA-dependent RNA polymerase that performs primer-template recognition and RNA synthesis during viral replication. Initiates RNA transcription/replication at a flavin adenine dinucleotide (FAD), resulting in a 5'- FAD cap on viral RNAs. In this way, recognition of viral 5' RNA by host pattern recognition receptors can be bypassed, thereby evading activation of antiviral pathways.</text>
</comment>
<name>Q96898_9FLAV</name>
<dbReference type="GO" id="GO:0019062">
    <property type="term" value="P:virion attachment to host cell"/>
    <property type="evidence" value="ECO:0007669"/>
    <property type="project" value="UniProtKB-KW"/>
</dbReference>
<comment type="catalytic activity">
    <reaction evidence="60">
        <text>a ribonucleoside 5'-triphosphate + H2O = a ribonucleoside 5'-diphosphate + phosphate + H(+)</text>
        <dbReference type="Rhea" id="RHEA:23680"/>
        <dbReference type="ChEBI" id="CHEBI:15377"/>
        <dbReference type="ChEBI" id="CHEBI:15378"/>
        <dbReference type="ChEBI" id="CHEBI:43474"/>
        <dbReference type="ChEBI" id="CHEBI:57930"/>
        <dbReference type="ChEBI" id="CHEBI:61557"/>
        <dbReference type="EC" id="3.6.1.15"/>
    </reaction>
</comment>
<keyword evidence="51" id="KW-1035">Host cytoplasm</keyword>
<comment type="catalytic activity">
    <reaction evidence="1">
        <text>Hydrolysis of four peptide bonds in the viral precursor polyprotein, commonly with Asp or Glu in the P6 position, Cys or Thr in P1 and Ser or Ala in P1'.</text>
        <dbReference type="EC" id="3.4.21.98"/>
    </reaction>
</comment>
<keyword evidence="30" id="KW-0788">Thiol protease</keyword>
<keyword evidence="48" id="KW-0804">Transcription</keyword>
<dbReference type="GO" id="GO:0005524">
    <property type="term" value="F:ATP binding"/>
    <property type="evidence" value="ECO:0007669"/>
    <property type="project" value="UniProtKB-KW"/>
</dbReference>
<keyword evidence="22" id="KW-0808">Transferase</keyword>
<dbReference type="GO" id="GO:0003723">
    <property type="term" value="F:RNA binding"/>
    <property type="evidence" value="ECO:0007669"/>
    <property type="project" value="UniProtKB-KW"/>
</dbReference>
<evidence type="ECO:0000256" key="41">
    <source>
        <dbReference type="ARBA" id="ARBA00022989"/>
    </source>
</evidence>
<dbReference type="SUPFAM" id="SSF50494">
    <property type="entry name" value="Trypsin-like serine proteases"/>
    <property type="match status" value="1"/>
</dbReference>
<dbReference type="SMART" id="SM00487">
    <property type="entry name" value="DEXDc"/>
    <property type="match status" value="1"/>
</dbReference>
<dbReference type="InterPro" id="IPR002518">
    <property type="entry name" value="HCV_NS2"/>
</dbReference>
<evidence type="ECO:0000256" key="42">
    <source>
        <dbReference type="ARBA" id="ARBA00023015"/>
    </source>
</evidence>
<evidence type="ECO:0000256" key="52">
    <source>
        <dbReference type="ARBA" id="ARBA00023258"/>
    </source>
</evidence>
<dbReference type="GO" id="GO:0055036">
    <property type="term" value="C:virion membrane"/>
    <property type="evidence" value="ECO:0007669"/>
    <property type="project" value="UniProtKB-SubCell"/>
</dbReference>
<keyword evidence="46 62" id="KW-0472">Membrane</keyword>
<keyword evidence="32" id="KW-1114">Inhibition of host interferon signaling pathway by virus</keyword>
<dbReference type="InterPro" id="IPR024347">
    <property type="entry name" value="GB_virus_envelope"/>
</dbReference>
<dbReference type="Gene3D" id="3.40.50.300">
    <property type="entry name" value="P-loop containing nucleotide triphosphate hydrolases"/>
    <property type="match status" value="2"/>
</dbReference>
<comment type="cofactor">
    <cofactor evidence="2">
        <name>Mg(2+)</name>
        <dbReference type="ChEBI" id="CHEBI:18420"/>
    </cofactor>
</comment>
<keyword evidence="27" id="KW-0378">Hydrolase</keyword>
<feature type="transmembrane region" description="Helical" evidence="62">
    <location>
        <begin position="1776"/>
        <end position="1804"/>
    </location>
</feature>
<dbReference type="Gene3D" id="2.20.25.210">
    <property type="entry name" value="Hepatitis C NS5A, domain 1B"/>
    <property type="match status" value="1"/>
</dbReference>
<keyword evidence="50" id="KW-1038">Host endoplasmic reticulum</keyword>
<dbReference type="InterPro" id="IPR014001">
    <property type="entry name" value="Helicase_ATP-bd"/>
</dbReference>
<keyword evidence="19" id="KW-1162">Viral penetration into host cytoplasm</keyword>
<evidence type="ECO:0000256" key="59">
    <source>
        <dbReference type="ARBA" id="ARBA00046133"/>
    </source>
</evidence>
<evidence type="ECO:0000259" key="64">
    <source>
        <dbReference type="PROSITE" id="PS51192"/>
    </source>
</evidence>
<evidence type="ECO:0000256" key="29">
    <source>
        <dbReference type="ARBA" id="ARBA00022806"/>
    </source>
</evidence>
<evidence type="ECO:0000256" key="11">
    <source>
        <dbReference type="ARBA" id="ARBA00022482"/>
    </source>
</evidence>
<keyword evidence="52" id="KW-0922">Interferon antiviral system evasion</keyword>
<dbReference type="Gene3D" id="1.10.820.10">
    <property type="entry name" value="RNA Helicase Chain A , domain 3"/>
    <property type="match status" value="1"/>
</dbReference>
<evidence type="ECO:0000256" key="37">
    <source>
        <dbReference type="ARBA" id="ARBA00022870"/>
    </source>
</evidence>
<dbReference type="PROSITE" id="PS51192">
    <property type="entry name" value="HELICASE_ATP_BIND_1"/>
    <property type="match status" value="1"/>
</dbReference>
<keyword evidence="36" id="KW-0946">Virion</keyword>
<dbReference type="Pfam" id="PF08300">
    <property type="entry name" value="HCV_NS5a_1a"/>
    <property type="match status" value="1"/>
</dbReference>
<keyword evidence="57" id="KW-0407">Ion channel</keyword>
<dbReference type="Pfam" id="PF00998">
    <property type="entry name" value="RdRP_3"/>
    <property type="match status" value="1"/>
</dbReference>
<evidence type="ECO:0000256" key="16">
    <source>
        <dbReference type="ARBA" id="ARBA00022561"/>
    </source>
</evidence>
<dbReference type="GO" id="GO:0039545">
    <property type="term" value="P:symbiont-mediated suppression of host cytoplasmic pattern recognition receptor signaling pathway via inhibition of MAVS activity"/>
    <property type="evidence" value="ECO:0007669"/>
    <property type="project" value="UniProtKB-KW"/>
</dbReference>
<dbReference type="RefSeq" id="YP_010774712.1">
    <property type="nucleotide sequence ID" value="NC_074787.1"/>
</dbReference>
<keyword evidence="47" id="KW-0564">Palmitate</keyword>
<evidence type="ECO:0000256" key="48">
    <source>
        <dbReference type="ARBA" id="ARBA00023163"/>
    </source>
</evidence>
<dbReference type="CDD" id="cd23203">
    <property type="entry name" value="Pegivirus_RdRp"/>
    <property type="match status" value="1"/>
</dbReference>
<evidence type="ECO:0000256" key="23">
    <source>
        <dbReference type="ARBA" id="ARBA00022692"/>
    </source>
</evidence>
<keyword evidence="24" id="KW-0548">Nucleotidyltransferase</keyword>
<dbReference type="InterPro" id="IPR038170">
    <property type="entry name" value="NS5A_1a_sf"/>
</dbReference>
<evidence type="ECO:0000256" key="49">
    <source>
        <dbReference type="ARBA" id="ARBA00023180"/>
    </source>
</evidence>
<evidence type="ECO:0000256" key="6">
    <source>
        <dbReference type="ARBA" id="ARBA00004182"/>
    </source>
</evidence>
<keyword evidence="17" id="KW-1048">Host nucleus</keyword>
<feature type="transmembrane region" description="Helical" evidence="62">
    <location>
        <begin position="1810"/>
        <end position="1834"/>
    </location>
</feature>
<evidence type="ECO:0000256" key="38">
    <source>
        <dbReference type="ARBA" id="ARBA00022884"/>
    </source>
</evidence>
<dbReference type="InterPro" id="IPR002868">
    <property type="entry name" value="HCV_NS5a"/>
</dbReference>
<keyword evidence="21" id="KW-0645">Protease</keyword>